<keyword evidence="2" id="KW-1185">Reference proteome</keyword>
<comment type="caution">
    <text evidence="1">The sequence shown here is derived from an EMBL/GenBank/DDBJ whole genome shotgun (WGS) entry which is preliminary data.</text>
</comment>
<reference evidence="1 2" key="1">
    <citation type="journal article" date="2021" name="Int. J. Syst. Evol. Microbiol.">
        <title>Reticulibacter mediterranei gen. nov., sp. nov., within the new family Reticulibacteraceae fam. nov., and Ktedonospora formicarum gen. nov., sp. nov., Ktedonobacter robiniae sp. nov., Dictyobacter formicarum sp. nov. and Dictyobacter arantiisoli sp. nov., belonging to the class Ktedonobacteria.</title>
        <authorList>
            <person name="Yabe S."/>
            <person name="Zheng Y."/>
            <person name="Wang C.M."/>
            <person name="Sakai Y."/>
            <person name="Abe K."/>
            <person name="Yokota A."/>
            <person name="Donadio S."/>
            <person name="Cavaletti L."/>
            <person name="Monciardini P."/>
        </authorList>
    </citation>
    <scope>NUCLEOTIDE SEQUENCE [LARGE SCALE GENOMIC DNA]</scope>
    <source>
        <strain evidence="1 2">SOSP1-9</strain>
    </source>
</reference>
<organism evidence="1 2">
    <name type="scientific">Dictyobacter formicarum</name>
    <dbReference type="NCBI Taxonomy" id="2778368"/>
    <lineage>
        <taxon>Bacteria</taxon>
        <taxon>Bacillati</taxon>
        <taxon>Chloroflexota</taxon>
        <taxon>Ktedonobacteria</taxon>
        <taxon>Ktedonobacterales</taxon>
        <taxon>Dictyobacteraceae</taxon>
        <taxon>Dictyobacter</taxon>
    </lineage>
</organism>
<accession>A0ABQ3VI44</accession>
<sequence length="65" mass="7283">MIGAPSSVVFLVDSGVTQFVTIPGLLLIACWLEVDIYTINYIRNIDTGVWKNGNKDDLFVNSWHI</sequence>
<evidence type="ECO:0000313" key="2">
    <source>
        <dbReference type="Proteomes" id="UP000635565"/>
    </source>
</evidence>
<name>A0ABQ3VI44_9CHLR</name>
<dbReference type="Proteomes" id="UP000635565">
    <property type="component" value="Unassembled WGS sequence"/>
</dbReference>
<proteinExistence type="predicted"/>
<evidence type="ECO:0000313" key="1">
    <source>
        <dbReference type="EMBL" id="GHO84796.1"/>
    </source>
</evidence>
<dbReference type="EMBL" id="BNJJ01000007">
    <property type="protein sequence ID" value="GHO84796.1"/>
    <property type="molecule type" value="Genomic_DNA"/>
</dbReference>
<gene>
    <name evidence="1" type="ORF">KSZ_28020</name>
</gene>
<protein>
    <submittedName>
        <fullName evidence="1">Uncharacterized protein</fullName>
    </submittedName>
</protein>